<dbReference type="PANTHER" id="PTHR44520">
    <property type="entry name" value="RESPONSE REGULATOR RCP1-RELATED"/>
    <property type="match status" value="1"/>
</dbReference>
<dbReference type="InterPro" id="IPR001789">
    <property type="entry name" value="Sig_transdc_resp-reg_receiver"/>
</dbReference>
<comment type="caution">
    <text evidence="1">Lacks conserved residue(s) required for the propagation of feature annotation.</text>
</comment>
<dbReference type="PANTHER" id="PTHR44520:SF2">
    <property type="entry name" value="RESPONSE REGULATOR RCP1"/>
    <property type="match status" value="1"/>
</dbReference>
<dbReference type="Proteomes" id="UP000510869">
    <property type="component" value="Chromosome"/>
</dbReference>
<dbReference type="InterPro" id="IPR011006">
    <property type="entry name" value="CheY-like_superfamily"/>
</dbReference>
<dbReference type="Gene3D" id="3.40.50.2300">
    <property type="match status" value="1"/>
</dbReference>
<organism evidence="3 4">
    <name type="scientific">Natrinema zhouii</name>
    <dbReference type="NCBI Taxonomy" id="1710539"/>
    <lineage>
        <taxon>Archaea</taxon>
        <taxon>Methanobacteriati</taxon>
        <taxon>Methanobacteriota</taxon>
        <taxon>Stenosarchaea group</taxon>
        <taxon>Halobacteria</taxon>
        <taxon>Halobacteriales</taxon>
        <taxon>Natrialbaceae</taxon>
        <taxon>Natrinema</taxon>
    </lineage>
</organism>
<reference evidence="3 4" key="1">
    <citation type="submission" date="2020-07" db="EMBL/GenBank/DDBJ databases">
        <title>Natrinema (YPL30) sp. nov. and Haloterrigena xxxxxx (YPL8) sp. nov., isolated from a salt mine.</title>
        <authorList>
            <person name="Cui H."/>
        </authorList>
    </citation>
    <scope>NUCLEOTIDE SEQUENCE [LARGE SCALE GENOMIC DNA]</scope>
    <source>
        <strain evidence="3 4">YPL13</strain>
    </source>
</reference>
<keyword evidence="4" id="KW-1185">Reference proteome</keyword>
<dbReference type="Pfam" id="PF00072">
    <property type="entry name" value="Response_reg"/>
    <property type="match status" value="1"/>
</dbReference>
<evidence type="ECO:0000313" key="3">
    <source>
        <dbReference type="EMBL" id="QLK24678.1"/>
    </source>
</evidence>
<dbReference type="SMART" id="SM00448">
    <property type="entry name" value="REC"/>
    <property type="match status" value="1"/>
</dbReference>
<dbReference type="KEGG" id="nay:HYG81_11160"/>
<dbReference type="SUPFAM" id="SSF52172">
    <property type="entry name" value="CheY-like"/>
    <property type="match status" value="1"/>
</dbReference>
<dbReference type="EMBL" id="CP059154">
    <property type="protein sequence ID" value="QLK24678.1"/>
    <property type="molecule type" value="Genomic_DNA"/>
</dbReference>
<sequence length="150" mass="16592">MATEGGQSTDPIDILLVEPNPGDSRLFEENFRDAKLLNTVHIVDDGQSALDFVHQRGEYSSEPQPDMVLLEPQLPGKSGIDVLSELKNEPALNEIAVVVLTSSDAGEQIVQSHGLEADAYIQKPIEPEDFVEFVQSIEDFWFAIVQKQSQ</sequence>
<proteinExistence type="predicted"/>
<gene>
    <name evidence="3" type="ORF">HYG81_11160</name>
</gene>
<dbReference type="CDD" id="cd17557">
    <property type="entry name" value="REC_Rcp-like"/>
    <property type="match status" value="1"/>
</dbReference>
<feature type="domain" description="Response regulatory" evidence="2">
    <location>
        <begin position="13"/>
        <end position="138"/>
    </location>
</feature>
<evidence type="ECO:0000256" key="1">
    <source>
        <dbReference type="PROSITE-ProRule" id="PRU00169"/>
    </source>
</evidence>
<protein>
    <submittedName>
        <fullName evidence="3">Response regulator</fullName>
    </submittedName>
</protein>
<dbReference type="InterPro" id="IPR052893">
    <property type="entry name" value="TCS_response_regulator"/>
</dbReference>
<evidence type="ECO:0000259" key="2">
    <source>
        <dbReference type="PROSITE" id="PS50110"/>
    </source>
</evidence>
<dbReference type="OrthoDB" id="9652at2157"/>
<dbReference type="PROSITE" id="PS50110">
    <property type="entry name" value="RESPONSE_REGULATORY"/>
    <property type="match status" value="1"/>
</dbReference>
<dbReference type="RefSeq" id="WP_180839759.1">
    <property type="nucleotide sequence ID" value="NZ_CP059154.1"/>
</dbReference>
<dbReference type="GO" id="GO:0000160">
    <property type="term" value="P:phosphorelay signal transduction system"/>
    <property type="evidence" value="ECO:0007669"/>
    <property type="project" value="InterPro"/>
</dbReference>
<name>A0A7D6CM93_9EURY</name>
<accession>A0A7D6CM93</accession>
<dbReference type="AlphaFoldDB" id="A0A7D6CM93"/>
<dbReference type="GeneID" id="56143771"/>
<evidence type="ECO:0000313" key="4">
    <source>
        <dbReference type="Proteomes" id="UP000510869"/>
    </source>
</evidence>